<accession>A0A370QLF0</accession>
<dbReference type="EMBL" id="QRAO01000001">
    <property type="protein sequence ID" value="RDK89172.1"/>
    <property type="molecule type" value="Genomic_DNA"/>
</dbReference>
<dbReference type="Proteomes" id="UP000255317">
    <property type="component" value="Unassembled WGS sequence"/>
</dbReference>
<evidence type="ECO:0000313" key="2">
    <source>
        <dbReference type="Proteomes" id="UP000255317"/>
    </source>
</evidence>
<reference evidence="1 2" key="1">
    <citation type="submission" date="2018-07" db="EMBL/GenBank/DDBJ databases">
        <title>Genomic Encyclopedia of Type Strains, Phase IV (KMG-IV): sequencing the most valuable type-strain genomes for metagenomic binning, comparative biology and taxonomic classification.</title>
        <authorList>
            <person name="Goeker M."/>
        </authorList>
    </citation>
    <scope>NUCLEOTIDE SEQUENCE [LARGE SCALE GENOMIC DNA]</scope>
    <source>
        <strain evidence="1 2">DSM 101478</strain>
    </source>
</reference>
<name>A0A370QLF0_9FLAO</name>
<dbReference type="AlphaFoldDB" id="A0A370QLF0"/>
<evidence type="ECO:0000313" key="1">
    <source>
        <dbReference type="EMBL" id="RDK89172.1"/>
    </source>
</evidence>
<keyword evidence="2" id="KW-1185">Reference proteome</keyword>
<organism evidence="1 2">
    <name type="scientific">Marinirhabdus gelatinilytica</name>
    <dbReference type="NCBI Taxonomy" id="1703343"/>
    <lineage>
        <taxon>Bacteria</taxon>
        <taxon>Pseudomonadati</taxon>
        <taxon>Bacteroidota</taxon>
        <taxon>Flavobacteriia</taxon>
        <taxon>Flavobacteriales</taxon>
        <taxon>Flavobacteriaceae</taxon>
    </lineage>
</organism>
<proteinExistence type="predicted"/>
<comment type="caution">
    <text evidence="1">The sequence shown here is derived from an EMBL/GenBank/DDBJ whole genome shotgun (WGS) entry which is preliminary data.</text>
</comment>
<protein>
    <submittedName>
        <fullName evidence="1">Uncharacterized protein</fullName>
    </submittedName>
</protein>
<sequence length="40" mass="5070">MNTQSQIDNNSQKREEILKRRRRYIIKKYNERSITNRLFK</sequence>
<gene>
    <name evidence="1" type="ORF">C8D94_1011053</name>
</gene>